<evidence type="ECO:0000256" key="2">
    <source>
        <dbReference type="ARBA" id="ARBA00001946"/>
    </source>
</evidence>
<dbReference type="PANTHER" id="PTHR12318:SF0">
    <property type="entry name" value="ACYL-COENZYME A DIPHOSPHATASE NUDT19"/>
    <property type="match status" value="1"/>
</dbReference>
<comment type="cofactor">
    <cofactor evidence="2">
        <name>Mg(2+)</name>
        <dbReference type="ChEBI" id="CHEBI:18420"/>
    </cofactor>
</comment>
<dbReference type="AlphaFoldDB" id="A0AAD4MAS0"/>
<dbReference type="InterPro" id="IPR015797">
    <property type="entry name" value="NUDIX_hydrolase-like_dom_sf"/>
</dbReference>
<evidence type="ECO:0000313" key="8">
    <source>
        <dbReference type="Proteomes" id="UP001203297"/>
    </source>
</evidence>
<dbReference type="PANTHER" id="PTHR12318">
    <property type="entry name" value="TESTOSTERONE-REGULATED PROTEIN RP2"/>
    <property type="match status" value="1"/>
</dbReference>
<proteinExistence type="predicted"/>
<reference evidence="7" key="1">
    <citation type="journal article" date="2022" name="New Phytol.">
        <title>Evolutionary transition to the ectomycorrhizal habit in the genomes of a hyperdiverse lineage of mushroom-forming fungi.</title>
        <authorList>
            <person name="Looney B."/>
            <person name="Miyauchi S."/>
            <person name="Morin E."/>
            <person name="Drula E."/>
            <person name="Courty P.E."/>
            <person name="Kohler A."/>
            <person name="Kuo A."/>
            <person name="LaButti K."/>
            <person name="Pangilinan J."/>
            <person name="Lipzen A."/>
            <person name="Riley R."/>
            <person name="Andreopoulos W."/>
            <person name="He G."/>
            <person name="Johnson J."/>
            <person name="Nolan M."/>
            <person name="Tritt A."/>
            <person name="Barry K.W."/>
            <person name="Grigoriev I.V."/>
            <person name="Nagy L.G."/>
            <person name="Hibbett D."/>
            <person name="Henrissat B."/>
            <person name="Matheny P.B."/>
            <person name="Labbe J."/>
            <person name="Martin F.M."/>
        </authorList>
    </citation>
    <scope>NUCLEOTIDE SEQUENCE</scope>
    <source>
        <strain evidence="7">BPL690</strain>
    </source>
</reference>
<dbReference type="GO" id="GO:0005739">
    <property type="term" value="C:mitochondrion"/>
    <property type="evidence" value="ECO:0007669"/>
    <property type="project" value="TreeGrafter"/>
</dbReference>
<evidence type="ECO:0000256" key="4">
    <source>
        <dbReference type="ARBA" id="ARBA00022801"/>
    </source>
</evidence>
<organism evidence="7 8">
    <name type="scientific">Multifurca ochricompacta</name>
    <dbReference type="NCBI Taxonomy" id="376703"/>
    <lineage>
        <taxon>Eukaryota</taxon>
        <taxon>Fungi</taxon>
        <taxon>Dikarya</taxon>
        <taxon>Basidiomycota</taxon>
        <taxon>Agaricomycotina</taxon>
        <taxon>Agaricomycetes</taxon>
        <taxon>Russulales</taxon>
        <taxon>Russulaceae</taxon>
        <taxon>Multifurca</taxon>
    </lineage>
</organism>
<protein>
    <recommendedName>
        <fullName evidence="9">Nudix hydrolase domain-containing protein</fullName>
    </recommendedName>
</protein>
<keyword evidence="4" id="KW-0378">Hydrolase</keyword>
<comment type="cofactor">
    <cofactor evidence="1">
        <name>Mn(2+)</name>
        <dbReference type="ChEBI" id="CHEBI:29035"/>
    </cofactor>
</comment>
<keyword evidence="6" id="KW-0464">Manganese</keyword>
<dbReference type="InterPro" id="IPR039121">
    <property type="entry name" value="NUDT19"/>
</dbReference>
<evidence type="ECO:0000256" key="6">
    <source>
        <dbReference type="ARBA" id="ARBA00023211"/>
    </source>
</evidence>
<evidence type="ECO:0008006" key="9">
    <source>
        <dbReference type="Google" id="ProtNLM"/>
    </source>
</evidence>
<dbReference type="GO" id="GO:0016818">
    <property type="term" value="F:hydrolase activity, acting on acid anhydrides, in phosphorus-containing anhydrides"/>
    <property type="evidence" value="ECO:0007669"/>
    <property type="project" value="InterPro"/>
</dbReference>
<dbReference type="EMBL" id="WTXG01000003">
    <property type="protein sequence ID" value="KAI0306429.1"/>
    <property type="molecule type" value="Genomic_DNA"/>
</dbReference>
<evidence type="ECO:0000256" key="5">
    <source>
        <dbReference type="ARBA" id="ARBA00022842"/>
    </source>
</evidence>
<evidence type="ECO:0000256" key="1">
    <source>
        <dbReference type="ARBA" id="ARBA00001936"/>
    </source>
</evidence>
<comment type="caution">
    <text evidence="7">The sequence shown here is derived from an EMBL/GenBank/DDBJ whole genome shotgun (WGS) entry which is preliminary data.</text>
</comment>
<evidence type="ECO:0000313" key="7">
    <source>
        <dbReference type="EMBL" id="KAI0306429.1"/>
    </source>
</evidence>
<dbReference type="Gene3D" id="3.90.79.10">
    <property type="entry name" value="Nucleoside Triphosphate Pyrophosphohydrolase"/>
    <property type="match status" value="1"/>
</dbReference>
<evidence type="ECO:0000256" key="3">
    <source>
        <dbReference type="ARBA" id="ARBA00022723"/>
    </source>
</evidence>
<dbReference type="GO" id="GO:0046872">
    <property type="term" value="F:metal ion binding"/>
    <property type="evidence" value="ECO:0007669"/>
    <property type="project" value="UniProtKB-KW"/>
</dbReference>
<name>A0AAD4MAS0_9AGAM</name>
<keyword evidence="3" id="KW-0479">Metal-binding</keyword>
<keyword evidence="8" id="KW-1185">Reference proteome</keyword>
<sequence length="259" mass="28707">MRFSLFSGIKGDFISRDARLSWGNFDENQDESYKMTAIRETFEETGLLLASSTSKTPLNDAVLDASRKSIHTGKTSFGDFLTQHALTADVNALLPFTEWTTPVGPPRRFRTRFFVAFLPFLCASSFSSGAMQHRLPTPDGGQEVIEARFVHPREALTEHRAHKIILMPPQHYILSTLADILVGPGAFGRMNFHPRAGQKDANGQTPLVYEGDEARGGPEGSLHRSLVLFDPDTKMPTEVTLLRNLDIFSEVEAIASAKL</sequence>
<dbReference type="SUPFAM" id="SSF55811">
    <property type="entry name" value="Nudix"/>
    <property type="match status" value="1"/>
</dbReference>
<gene>
    <name evidence="7" type="ORF">B0F90DRAFT_1814330</name>
</gene>
<keyword evidence="5" id="KW-0460">Magnesium</keyword>
<accession>A0AAD4MAS0</accession>
<dbReference type="Proteomes" id="UP001203297">
    <property type="component" value="Unassembled WGS sequence"/>
</dbReference>